<dbReference type="InterPro" id="IPR018637">
    <property type="entry name" value="DUF2059"/>
</dbReference>
<evidence type="ECO:0000259" key="2">
    <source>
        <dbReference type="Pfam" id="PF09832"/>
    </source>
</evidence>
<organism evidence="3 4">
    <name type="scientific">Jiella flava</name>
    <dbReference type="NCBI Taxonomy" id="2816857"/>
    <lineage>
        <taxon>Bacteria</taxon>
        <taxon>Pseudomonadati</taxon>
        <taxon>Pseudomonadota</taxon>
        <taxon>Alphaproteobacteria</taxon>
        <taxon>Hyphomicrobiales</taxon>
        <taxon>Aurantimonadaceae</taxon>
        <taxon>Jiella</taxon>
    </lineage>
</organism>
<dbReference type="Proteomes" id="UP000664122">
    <property type="component" value="Unassembled WGS sequence"/>
</dbReference>
<feature type="domain" description="DUF2059" evidence="2">
    <location>
        <begin position="109"/>
        <end position="166"/>
    </location>
</feature>
<feature type="signal peptide" evidence="1">
    <location>
        <begin position="1"/>
        <end position="27"/>
    </location>
</feature>
<name>A0A939FY18_9HYPH</name>
<dbReference type="Pfam" id="PF09832">
    <property type="entry name" value="DUF2059"/>
    <property type="match status" value="1"/>
</dbReference>
<accession>A0A939FY18</accession>
<dbReference type="AlphaFoldDB" id="A0A939FY18"/>
<protein>
    <submittedName>
        <fullName evidence="3">DUF2059 domain-containing protein</fullName>
    </submittedName>
</protein>
<feature type="chain" id="PRO_5036874958" evidence="1">
    <location>
        <begin position="28"/>
        <end position="190"/>
    </location>
</feature>
<keyword evidence="1" id="KW-0732">Signal</keyword>
<sequence>MIFSQSMRRGVFAAATALLLLPAVANAQQSGGQAGKTSQPAADEVSPSHLQAARAAIRAIHATDQFDEILPNAATQIKSELIANRPDMEAKISDMVDAEALKLAPRRAALETEIARAYAKLFTEDELKAIAQFYNSEAGKKLLEQGPQATREMIGAAQVWSNGIARDLRQAAFDDFSQMTGEAPKAGQPK</sequence>
<keyword evidence="4" id="KW-1185">Reference proteome</keyword>
<evidence type="ECO:0000313" key="4">
    <source>
        <dbReference type="Proteomes" id="UP000664122"/>
    </source>
</evidence>
<evidence type="ECO:0000256" key="1">
    <source>
        <dbReference type="SAM" id="SignalP"/>
    </source>
</evidence>
<reference evidence="3" key="1">
    <citation type="submission" date="2021-03" db="EMBL/GenBank/DDBJ databases">
        <title>Whole genome sequence of Jiella sp. CQZ9-1.</title>
        <authorList>
            <person name="Tuo L."/>
        </authorList>
    </citation>
    <scope>NUCLEOTIDE SEQUENCE</scope>
    <source>
        <strain evidence="3">CQZ9-1</strain>
    </source>
</reference>
<evidence type="ECO:0000313" key="3">
    <source>
        <dbReference type="EMBL" id="MBO0661484.1"/>
    </source>
</evidence>
<gene>
    <name evidence="3" type="ORF">J1C48_02750</name>
</gene>
<dbReference type="RefSeq" id="WP_207256146.1">
    <property type="nucleotide sequence ID" value="NZ_JAFMPP010000002.1"/>
</dbReference>
<dbReference type="EMBL" id="JAFMPP010000002">
    <property type="protein sequence ID" value="MBO0661484.1"/>
    <property type="molecule type" value="Genomic_DNA"/>
</dbReference>
<comment type="caution">
    <text evidence="3">The sequence shown here is derived from an EMBL/GenBank/DDBJ whole genome shotgun (WGS) entry which is preliminary data.</text>
</comment>
<proteinExistence type="predicted"/>